<dbReference type="PROSITE" id="PS50005">
    <property type="entry name" value="TPR"/>
    <property type="match status" value="1"/>
</dbReference>
<dbReference type="HOGENOM" id="CLU_017034_1_0_6"/>
<evidence type="ECO:0000313" key="3">
    <source>
        <dbReference type="EMBL" id="AGH46413.1"/>
    </source>
</evidence>
<dbReference type="SUPFAM" id="SSF52540">
    <property type="entry name" value="P-loop containing nucleoside triphosphate hydrolases"/>
    <property type="match status" value="1"/>
</dbReference>
<dbReference type="SUPFAM" id="SSF48452">
    <property type="entry name" value="TPR-like"/>
    <property type="match status" value="1"/>
</dbReference>
<keyword evidence="4" id="KW-1185">Reference proteome</keyword>
<dbReference type="InterPro" id="IPR027417">
    <property type="entry name" value="P-loop_NTPase"/>
</dbReference>
<dbReference type="AlphaFoldDB" id="K7A7S6"/>
<dbReference type="Pfam" id="PF13469">
    <property type="entry name" value="Sulfotransfer_3"/>
    <property type="match status" value="1"/>
</dbReference>
<dbReference type="PANTHER" id="PTHR12788">
    <property type="entry name" value="PROTEIN-TYROSINE SULFOTRANSFERASE 2"/>
    <property type="match status" value="1"/>
</dbReference>
<dbReference type="KEGG" id="gps:C427_4311"/>
<keyword evidence="2" id="KW-0802">TPR repeat</keyword>
<dbReference type="EMBL" id="CP003837">
    <property type="protein sequence ID" value="AGH46413.1"/>
    <property type="molecule type" value="Genomic_DNA"/>
</dbReference>
<evidence type="ECO:0000256" key="1">
    <source>
        <dbReference type="ARBA" id="ARBA00022679"/>
    </source>
</evidence>
<dbReference type="InterPro" id="IPR026634">
    <property type="entry name" value="TPST-like"/>
</dbReference>
<feature type="repeat" description="TPR" evidence="2">
    <location>
        <begin position="285"/>
        <end position="318"/>
    </location>
</feature>
<dbReference type="STRING" id="1129794.C427_4311"/>
<dbReference type="SMART" id="SM00028">
    <property type="entry name" value="TPR"/>
    <property type="match status" value="6"/>
</dbReference>
<name>K7A7S6_9ALTE</name>
<evidence type="ECO:0000313" key="4">
    <source>
        <dbReference type="Proteomes" id="UP000011864"/>
    </source>
</evidence>
<evidence type="ECO:0000256" key="2">
    <source>
        <dbReference type="PROSITE-ProRule" id="PRU00339"/>
    </source>
</evidence>
<dbReference type="eggNOG" id="COG4783">
    <property type="taxonomic scope" value="Bacteria"/>
</dbReference>
<dbReference type="PATRIC" id="fig|1129794.4.peg.4290"/>
<organism evidence="3 4">
    <name type="scientific">Paraglaciecola psychrophila 170</name>
    <dbReference type="NCBI Taxonomy" id="1129794"/>
    <lineage>
        <taxon>Bacteria</taxon>
        <taxon>Pseudomonadati</taxon>
        <taxon>Pseudomonadota</taxon>
        <taxon>Gammaproteobacteria</taxon>
        <taxon>Alteromonadales</taxon>
        <taxon>Alteromonadaceae</taxon>
        <taxon>Paraglaciecola</taxon>
    </lineage>
</organism>
<protein>
    <submittedName>
        <fullName evidence="3">Uncharacterized protein</fullName>
    </submittedName>
</protein>
<dbReference type="Proteomes" id="UP000011864">
    <property type="component" value="Chromosome"/>
</dbReference>
<dbReference type="Pfam" id="PF13432">
    <property type="entry name" value="TPR_16"/>
    <property type="match status" value="1"/>
</dbReference>
<proteinExistence type="predicted"/>
<keyword evidence="1" id="KW-0808">Transferase</keyword>
<sequence length="667" mass="75471">MTQYEDHNNHSTGDIRVAVHHAQEMLQHNAFAAAEQQGREILKSFPNEPNALFIVGIALKGLKRFSEAKNILQVLVKQTPDFALAHQELGLTLHALKQIKPAIASLTNAVKVEANLTNSWRLLSELLLATGESKASEQAYNSYLRFSAKHPLLGEALQAFIDGKLALSERHCRDYLKQSPDDVSALRLLAEIAIKLGVFEDAEQLLVHCLRIAPDYHLARLNYAHVLNKQEKSQQALLEIETLEKYQPNVPPQQILKAAILVRLGQFEEAILLYDKLISTLPDQANLHTSRGHALKTIGEQEAAIASYRQAIACAPSYGEAYWSLANLKTFCFTQFEIQQMRKQMEIKQLPSLDRINICFALGKALEDNKEFEQSFHYYKLGNQFKQSIERYDPEETTAIIARTITTCQSPIFENNHDQGCSKADPIFIVGLPRSGSTLLEQILASHSMVDGTKELPDIIAMVRKLSDRKKRHEISKYPEVIAKLSGEQRLALGNEYISKTQIHRGGAPFFIDKMPNNFAHIGLIKLILPNAKIIDARRQPMSACFSGFKQLFSTGQAFSYDLENIARYYQDYIHLMNHWHNVLPNQVLTVSYEDVVNDFKNQVKQILDFCGLPFEQNCLEFYNNARAVNTASSEQVRQPINTKGLDAWKPFEKFLTPLQSKLSSIL</sequence>
<dbReference type="Gene3D" id="1.25.40.10">
    <property type="entry name" value="Tetratricopeptide repeat domain"/>
    <property type="match status" value="2"/>
</dbReference>
<gene>
    <name evidence="3" type="ORF">C427_4311</name>
</gene>
<dbReference type="eggNOG" id="COG0457">
    <property type="taxonomic scope" value="Bacteria"/>
</dbReference>
<dbReference type="RefSeq" id="WP_007639307.1">
    <property type="nucleotide sequence ID" value="NC_020514.1"/>
</dbReference>
<dbReference type="PANTHER" id="PTHR12788:SF10">
    <property type="entry name" value="PROTEIN-TYROSINE SULFOTRANSFERASE"/>
    <property type="match status" value="1"/>
</dbReference>
<dbReference type="InterPro" id="IPR011990">
    <property type="entry name" value="TPR-like_helical_dom_sf"/>
</dbReference>
<dbReference type="Gene3D" id="3.40.50.300">
    <property type="entry name" value="P-loop containing nucleotide triphosphate hydrolases"/>
    <property type="match status" value="1"/>
</dbReference>
<dbReference type="InterPro" id="IPR019734">
    <property type="entry name" value="TPR_rpt"/>
</dbReference>
<reference evidence="3 4" key="1">
    <citation type="journal article" date="2013" name="Genome Announc.">
        <title>Complete Genome Sequence of Glaciecola psychrophila Strain 170T.</title>
        <authorList>
            <person name="Yin J."/>
            <person name="Chen J."/>
            <person name="Liu G."/>
            <person name="Yu Y."/>
            <person name="Song L."/>
            <person name="Wang X."/>
            <person name="Qu X."/>
        </authorList>
    </citation>
    <scope>NUCLEOTIDE SEQUENCE [LARGE SCALE GENOMIC DNA]</scope>
    <source>
        <strain evidence="3 4">170</strain>
    </source>
</reference>
<dbReference type="OrthoDB" id="9815894at2"/>
<dbReference type="GO" id="GO:0008476">
    <property type="term" value="F:protein-tyrosine sulfotransferase activity"/>
    <property type="evidence" value="ECO:0007669"/>
    <property type="project" value="InterPro"/>
</dbReference>
<accession>K7A7S6</accession>